<sequence>MEFMDVVRERYACRKYEDRPVDQSDLDAILEAGRLAPTSTDQQEQHVYVIRFESGLEKIDALSECRYGAPLVLMITYDKTDVYEYPGGKYDSGVEDASIAVTHMMLEATERGVGSCWVNVFDPDKVKAAFNLPEKEQVVAMLDLGYPAADARPSAKHDHRKLISELVTYL</sequence>
<evidence type="ECO:0000256" key="1">
    <source>
        <dbReference type="ARBA" id="ARBA00001917"/>
    </source>
</evidence>
<dbReference type="OrthoDB" id="9798230at2"/>
<keyword evidence="4" id="KW-0288">FMN</keyword>
<dbReference type="Proteomes" id="UP000215433">
    <property type="component" value="Unassembled WGS sequence"/>
</dbReference>
<dbReference type="CDD" id="cd20609">
    <property type="entry name" value="nitroreductase"/>
    <property type="match status" value="1"/>
</dbReference>
<keyword evidence="3" id="KW-0285">Flavoprotein</keyword>
<dbReference type="Pfam" id="PF00881">
    <property type="entry name" value="Nitroreductase"/>
    <property type="match status" value="2"/>
</dbReference>
<dbReference type="RefSeq" id="WP_093959982.1">
    <property type="nucleotide sequence ID" value="NZ_NEWD01000007.1"/>
</dbReference>
<feature type="domain" description="Nitroreductase" evidence="6">
    <location>
        <begin position="67"/>
        <end position="146"/>
    </location>
</feature>
<organism evidence="7 8">
    <name type="scientific">Bifidobacterium vansinderenii</name>
    <dbReference type="NCBI Taxonomy" id="1984871"/>
    <lineage>
        <taxon>Bacteria</taxon>
        <taxon>Bacillati</taxon>
        <taxon>Actinomycetota</taxon>
        <taxon>Actinomycetes</taxon>
        <taxon>Bifidobacteriales</taxon>
        <taxon>Bifidobacteriaceae</taxon>
        <taxon>Bifidobacterium</taxon>
    </lineage>
</organism>
<dbReference type="AlphaFoldDB" id="A0A229VZ12"/>
<dbReference type="GO" id="GO:0016491">
    <property type="term" value="F:oxidoreductase activity"/>
    <property type="evidence" value="ECO:0007669"/>
    <property type="project" value="UniProtKB-KW"/>
</dbReference>
<dbReference type="EMBL" id="NEWD01000007">
    <property type="protein sequence ID" value="OXN00851.1"/>
    <property type="molecule type" value="Genomic_DNA"/>
</dbReference>
<name>A0A229VZ12_9BIFI</name>
<dbReference type="Gene3D" id="3.40.109.10">
    <property type="entry name" value="NADH Oxidase"/>
    <property type="match status" value="1"/>
</dbReference>
<comment type="caution">
    <text evidence="7">The sequence shown here is derived from an EMBL/GenBank/DDBJ whole genome shotgun (WGS) entry which is preliminary data.</text>
</comment>
<dbReference type="PANTHER" id="PTHR43673:SF2">
    <property type="entry name" value="NITROREDUCTASE"/>
    <property type="match status" value="1"/>
</dbReference>
<keyword evidence="8" id="KW-1185">Reference proteome</keyword>
<feature type="domain" description="Nitroreductase" evidence="6">
    <location>
        <begin position="7"/>
        <end position="60"/>
    </location>
</feature>
<protein>
    <submittedName>
        <fullName evidence="7">Nitroreductase</fullName>
    </submittedName>
</protein>
<evidence type="ECO:0000313" key="8">
    <source>
        <dbReference type="Proteomes" id="UP000215433"/>
    </source>
</evidence>
<comment type="cofactor">
    <cofactor evidence="1">
        <name>FMN</name>
        <dbReference type="ChEBI" id="CHEBI:58210"/>
    </cofactor>
</comment>
<evidence type="ECO:0000256" key="2">
    <source>
        <dbReference type="ARBA" id="ARBA00007118"/>
    </source>
</evidence>
<evidence type="ECO:0000259" key="6">
    <source>
        <dbReference type="Pfam" id="PF00881"/>
    </source>
</evidence>
<reference evidence="7 8" key="1">
    <citation type="submission" date="2017-05" db="EMBL/GenBank/DDBJ databases">
        <title>Bifidobacterium vansinderenii sp. nov.</title>
        <authorList>
            <person name="Lugli G.A."/>
            <person name="Duranti S."/>
            <person name="Mangifesta M."/>
        </authorList>
    </citation>
    <scope>NUCLEOTIDE SEQUENCE [LARGE SCALE GENOMIC DNA]</scope>
    <source>
        <strain evidence="7 8">Tam10B</strain>
    </source>
</reference>
<dbReference type="PANTHER" id="PTHR43673">
    <property type="entry name" value="NAD(P)H NITROREDUCTASE YDGI-RELATED"/>
    <property type="match status" value="1"/>
</dbReference>
<gene>
    <name evidence="7" type="ORF">Tam10B_0807</name>
</gene>
<evidence type="ECO:0000256" key="3">
    <source>
        <dbReference type="ARBA" id="ARBA00022630"/>
    </source>
</evidence>
<evidence type="ECO:0000313" key="7">
    <source>
        <dbReference type="EMBL" id="OXN00851.1"/>
    </source>
</evidence>
<dbReference type="SUPFAM" id="SSF55469">
    <property type="entry name" value="FMN-dependent nitroreductase-like"/>
    <property type="match status" value="1"/>
</dbReference>
<evidence type="ECO:0000256" key="5">
    <source>
        <dbReference type="ARBA" id="ARBA00023002"/>
    </source>
</evidence>
<proteinExistence type="inferred from homology"/>
<evidence type="ECO:0000256" key="4">
    <source>
        <dbReference type="ARBA" id="ARBA00022643"/>
    </source>
</evidence>
<accession>A0A229VZ12</accession>
<dbReference type="InterPro" id="IPR029479">
    <property type="entry name" value="Nitroreductase"/>
</dbReference>
<dbReference type="InterPro" id="IPR000415">
    <property type="entry name" value="Nitroreductase-like"/>
</dbReference>
<keyword evidence="5" id="KW-0560">Oxidoreductase</keyword>
<comment type="similarity">
    <text evidence="2">Belongs to the nitroreductase family.</text>
</comment>